<proteinExistence type="inferred from homology"/>
<feature type="compositionally biased region" description="Polar residues" evidence="4">
    <location>
        <begin position="8"/>
        <end position="18"/>
    </location>
</feature>
<feature type="domain" description="EF-hand" evidence="5">
    <location>
        <begin position="326"/>
        <end position="361"/>
    </location>
</feature>
<dbReference type="PROSITE" id="PS00018">
    <property type="entry name" value="EF_HAND_1"/>
    <property type="match status" value="2"/>
</dbReference>
<dbReference type="Proteomes" id="UP001527925">
    <property type="component" value="Unassembled WGS sequence"/>
</dbReference>
<dbReference type="InterPro" id="IPR011992">
    <property type="entry name" value="EF-hand-dom_pair"/>
</dbReference>
<feature type="domain" description="EF-hand" evidence="5">
    <location>
        <begin position="435"/>
        <end position="469"/>
    </location>
</feature>
<evidence type="ECO:0000313" key="7">
    <source>
        <dbReference type="Proteomes" id="UP001527925"/>
    </source>
</evidence>
<keyword evidence="2" id="KW-0677">Repeat</keyword>
<dbReference type="InterPro" id="IPR002048">
    <property type="entry name" value="EF_hand_dom"/>
</dbReference>
<dbReference type="EMBL" id="JADGIZ020000008">
    <property type="protein sequence ID" value="KAL2918008.1"/>
    <property type="molecule type" value="Genomic_DNA"/>
</dbReference>
<evidence type="ECO:0000256" key="3">
    <source>
        <dbReference type="ARBA" id="ARBA00022837"/>
    </source>
</evidence>
<dbReference type="SUPFAM" id="SSF47473">
    <property type="entry name" value="EF-hand"/>
    <property type="match status" value="1"/>
</dbReference>
<evidence type="ECO:0000313" key="6">
    <source>
        <dbReference type="EMBL" id="KAL2918008.1"/>
    </source>
</evidence>
<accession>A0ABR4NES0</accession>
<comment type="caution">
    <text evidence="6">The sequence shown here is derived from an EMBL/GenBank/DDBJ whole genome shotgun (WGS) entry which is preliminary data.</text>
</comment>
<evidence type="ECO:0000256" key="4">
    <source>
        <dbReference type="SAM" id="MobiDB-lite"/>
    </source>
</evidence>
<dbReference type="Gene3D" id="1.10.238.10">
    <property type="entry name" value="EF-hand"/>
    <property type="match status" value="2"/>
</dbReference>
<dbReference type="SMART" id="SM00054">
    <property type="entry name" value="EFh"/>
    <property type="match status" value="4"/>
</dbReference>
<organism evidence="6 7">
    <name type="scientific">Polyrhizophydium stewartii</name>
    <dbReference type="NCBI Taxonomy" id="2732419"/>
    <lineage>
        <taxon>Eukaryota</taxon>
        <taxon>Fungi</taxon>
        <taxon>Fungi incertae sedis</taxon>
        <taxon>Chytridiomycota</taxon>
        <taxon>Chytridiomycota incertae sedis</taxon>
        <taxon>Chytridiomycetes</taxon>
        <taxon>Rhizophydiales</taxon>
        <taxon>Rhizophydiales incertae sedis</taxon>
        <taxon>Polyrhizophydium</taxon>
    </lineage>
</organism>
<sequence>MYVPNDASLDSATTQRQDYQAWPGVTPPKRKEREHWVSTSGQFDGATTTKTDYVEFPLPPHYMRKQQPYVKSDVRFDGVSTQSDDFKKWEVTNIPTRRKPAAPPSISAEDRDFKSTTAASYVGHQVKRELVRAPQTRTTDVNGKFEAVSTTKEAYKIWELPPRYQRHKAEYSPSSAGFDGLTTYKDTFQPKTAERYVHPAPTYEPNTARFEGISTHKSDFQSTGSVARPKDFRPRNVYVPVADDRDFVSTTRGQHSAKPLPHCGASDWLKVGVETHKDGHVSNLTPLHADVRAGISARFARVGNTMSLLYAQKPKRKQARPELTDEQKQEIKEAFELFDTDKDNALDYHELKVAMRALGFDVKKPEVLKILRDYDKAGQGLIDFDDFNKVMTERILDRDPLEEIRKAFQLFDDDLTGKISLRNLRRVAKEIGENLDDTELQAMIDEFDLDQDGEINEQEFIAIMTDANE</sequence>
<dbReference type="InterPro" id="IPR050145">
    <property type="entry name" value="Centrin_CML-like"/>
</dbReference>
<dbReference type="CDD" id="cd00051">
    <property type="entry name" value="EFh"/>
    <property type="match status" value="2"/>
</dbReference>
<feature type="domain" description="EF-hand" evidence="5">
    <location>
        <begin position="362"/>
        <end position="397"/>
    </location>
</feature>
<reference evidence="6 7" key="1">
    <citation type="submission" date="2023-09" db="EMBL/GenBank/DDBJ databases">
        <title>Pangenome analysis of Batrachochytrium dendrobatidis and related Chytrids.</title>
        <authorList>
            <person name="Yacoub M.N."/>
            <person name="Stajich J.E."/>
            <person name="James T.Y."/>
        </authorList>
    </citation>
    <scope>NUCLEOTIDE SEQUENCE [LARGE SCALE GENOMIC DNA]</scope>
    <source>
        <strain evidence="6 7">JEL0888</strain>
    </source>
</reference>
<evidence type="ECO:0000259" key="5">
    <source>
        <dbReference type="PROSITE" id="PS50222"/>
    </source>
</evidence>
<name>A0ABR4NES0_9FUNG</name>
<dbReference type="Pfam" id="PF05217">
    <property type="entry name" value="SAXO1-2"/>
    <property type="match status" value="1"/>
</dbReference>
<feature type="region of interest" description="Disordered" evidence="4">
    <location>
        <begin position="1"/>
        <end position="44"/>
    </location>
</feature>
<keyword evidence="7" id="KW-1185">Reference proteome</keyword>
<gene>
    <name evidence="6" type="ORF">HK105_202422</name>
</gene>
<evidence type="ECO:0000256" key="2">
    <source>
        <dbReference type="ARBA" id="ARBA00022737"/>
    </source>
</evidence>
<dbReference type="InterPro" id="IPR033336">
    <property type="entry name" value="SAXO1/2"/>
</dbReference>
<protein>
    <recommendedName>
        <fullName evidence="5">EF-hand domain-containing protein</fullName>
    </recommendedName>
</protein>
<dbReference type="InterPro" id="IPR018247">
    <property type="entry name" value="EF_Hand_1_Ca_BS"/>
</dbReference>
<keyword evidence="3" id="KW-0106">Calcium</keyword>
<dbReference type="Pfam" id="PF13499">
    <property type="entry name" value="EF-hand_7"/>
    <property type="match status" value="2"/>
</dbReference>
<evidence type="ECO:0000256" key="1">
    <source>
        <dbReference type="ARBA" id="ARBA00008738"/>
    </source>
</evidence>
<dbReference type="PANTHER" id="PTHR23050">
    <property type="entry name" value="CALCIUM BINDING PROTEIN"/>
    <property type="match status" value="1"/>
</dbReference>
<dbReference type="PROSITE" id="PS50222">
    <property type="entry name" value="EF_HAND_2"/>
    <property type="match status" value="4"/>
</dbReference>
<comment type="similarity">
    <text evidence="1">Belongs to the FAM154 family.</text>
</comment>
<feature type="domain" description="EF-hand" evidence="5">
    <location>
        <begin position="399"/>
        <end position="434"/>
    </location>
</feature>